<dbReference type="STRING" id="246194.CHY_2417"/>
<dbReference type="InterPro" id="IPR020846">
    <property type="entry name" value="MFS_dom"/>
</dbReference>
<proteinExistence type="predicted"/>
<evidence type="ECO:0000256" key="4">
    <source>
        <dbReference type="ARBA" id="ARBA00022989"/>
    </source>
</evidence>
<feature type="transmembrane region" description="Helical" evidence="6">
    <location>
        <begin position="98"/>
        <end position="119"/>
    </location>
</feature>
<feature type="transmembrane region" description="Helical" evidence="6">
    <location>
        <begin position="199"/>
        <end position="225"/>
    </location>
</feature>
<feature type="transmembrane region" description="Helical" evidence="6">
    <location>
        <begin position="46"/>
        <end position="66"/>
    </location>
</feature>
<evidence type="ECO:0000256" key="1">
    <source>
        <dbReference type="ARBA" id="ARBA00004651"/>
    </source>
</evidence>
<dbReference type="InterPro" id="IPR036259">
    <property type="entry name" value="MFS_trans_sf"/>
</dbReference>
<dbReference type="InterPro" id="IPR005829">
    <property type="entry name" value="Sugar_transporter_CS"/>
</dbReference>
<dbReference type="EMBL" id="CP000141">
    <property type="protein sequence ID" value="ABB15191.1"/>
    <property type="molecule type" value="Genomic_DNA"/>
</dbReference>
<dbReference type="PROSITE" id="PS00216">
    <property type="entry name" value="SUGAR_TRANSPORT_1"/>
    <property type="match status" value="1"/>
</dbReference>
<dbReference type="Pfam" id="PF07690">
    <property type="entry name" value="MFS_1"/>
    <property type="match status" value="1"/>
</dbReference>
<reference evidence="8 9" key="1">
    <citation type="journal article" date="2005" name="PLoS Genet.">
        <title>Life in hot carbon monoxide: the complete genome sequence of Carboxydothermus hydrogenoformans Z-2901.</title>
        <authorList>
            <person name="Wu M."/>
            <person name="Ren Q."/>
            <person name="Durkin A.S."/>
            <person name="Daugherty S.C."/>
            <person name="Brinkac L.M."/>
            <person name="Dodson R.J."/>
            <person name="Madupu R."/>
            <person name="Sullivan S.A."/>
            <person name="Kolonay J.F."/>
            <person name="Haft D.H."/>
            <person name="Nelson W.C."/>
            <person name="Tallon L.J."/>
            <person name="Jones K.M."/>
            <person name="Ulrich L.E."/>
            <person name="Gonzalez J.M."/>
            <person name="Zhulin I.B."/>
            <person name="Robb F.T."/>
            <person name="Eisen J.A."/>
        </authorList>
    </citation>
    <scope>NUCLEOTIDE SEQUENCE [LARGE SCALE GENOMIC DNA]</scope>
    <source>
        <strain evidence="9">ATCC BAA-161 / DSM 6008 / Z-2901</strain>
    </source>
</reference>
<feature type="transmembrane region" description="Helical" evidence="6">
    <location>
        <begin position="357"/>
        <end position="379"/>
    </location>
</feature>
<dbReference type="AlphaFoldDB" id="Q3A9H0"/>
<dbReference type="GO" id="GO:0005886">
    <property type="term" value="C:plasma membrane"/>
    <property type="evidence" value="ECO:0007669"/>
    <property type="project" value="UniProtKB-SubCell"/>
</dbReference>
<keyword evidence="3 6" id="KW-0812">Transmembrane</keyword>
<evidence type="ECO:0000259" key="7">
    <source>
        <dbReference type="PROSITE" id="PS50850"/>
    </source>
</evidence>
<evidence type="ECO:0000256" key="6">
    <source>
        <dbReference type="SAM" id="Phobius"/>
    </source>
</evidence>
<dbReference type="CDD" id="cd17478">
    <property type="entry name" value="MFS_FsR"/>
    <property type="match status" value="1"/>
</dbReference>
<accession>Q3A9H0</accession>
<evidence type="ECO:0000313" key="9">
    <source>
        <dbReference type="Proteomes" id="UP000002706"/>
    </source>
</evidence>
<dbReference type="SUPFAM" id="SSF103473">
    <property type="entry name" value="MFS general substrate transporter"/>
    <property type="match status" value="1"/>
</dbReference>
<dbReference type="eggNOG" id="COG2814">
    <property type="taxonomic scope" value="Bacteria"/>
</dbReference>
<dbReference type="Proteomes" id="UP000002706">
    <property type="component" value="Chromosome"/>
</dbReference>
<name>Q3A9H0_CARHZ</name>
<feature type="transmembrane region" description="Helical" evidence="6">
    <location>
        <begin position="131"/>
        <end position="149"/>
    </location>
</feature>
<evidence type="ECO:0000256" key="3">
    <source>
        <dbReference type="ARBA" id="ARBA00022692"/>
    </source>
</evidence>
<sequence length="390" mass="42580">MNYNYNKIRYAIAFGHFWIDFYANVLASTMYLLARDLHLSLTRQGILVAVVSFAGSVMQPYLGYLVDKKGKSTHLLFSLLLMGLLTTATGLFQNFYPVLILFTLGALGSALYHPLGSVLTTSISEKKNTAVSFYVTWGNIGYSIAPVILVPVVEALGRKGLLLFSLPMFLALIFLYLSKSHQLPLPHEERKETLPSFRATIKSAFTGLLLLNLIVWGRAWIQVALGNYSIQYFLHQGLSANQSSILLSAYLLAGTAGVVAGGFVSEKHGERFTLLATFLLSGATLIMMFFTPPPFSYLGMLITGFLLNMSFPATIVMGQNLIPENAGMVSGMMMGLAFGLGGMGAMLTGTVADYTSLAFSLKLLVVIPFIISALTLVYFQKISLPKPKIK</sequence>
<dbReference type="Gene3D" id="1.20.1250.20">
    <property type="entry name" value="MFS general substrate transporter like domains"/>
    <property type="match status" value="1"/>
</dbReference>
<dbReference type="RefSeq" id="WP_011345287.1">
    <property type="nucleotide sequence ID" value="NC_007503.1"/>
</dbReference>
<dbReference type="GO" id="GO:0022857">
    <property type="term" value="F:transmembrane transporter activity"/>
    <property type="evidence" value="ECO:0007669"/>
    <property type="project" value="InterPro"/>
</dbReference>
<evidence type="ECO:0000256" key="5">
    <source>
        <dbReference type="ARBA" id="ARBA00023136"/>
    </source>
</evidence>
<dbReference type="PROSITE" id="PS50850">
    <property type="entry name" value="MFS"/>
    <property type="match status" value="1"/>
</dbReference>
<organism evidence="8 9">
    <name type="scientific">Carboxydothermus hydrogenoformans (strain ATCC BAA-161 / DSM 6008 / Z-2901)</name>
    <dbReference type="NCBI Taxonomy" id="246194"/>
    <lineage>
        <taxon>Bacteria</taxon>
        <taxon>Bacillati</taxon>
        <taxon>Bacillota</taxon>
        <taxon>Clostridia</taxon>
        <taxon>Thermoanaerobacterales</taxon>
        <taxon>Thermoanaerobacteraceae</taxon>
        <taxon>Carboxydothermus</taxon>
    </lineage>
</organism>
<feature type="transmembrane region" description="Helical" evidence="6">
    <location>
        <begin position="161"/>
        <end position="178"/>
    </location>
</feature>
<dbReference type="KEGG" id="chy:CHY_2417"/>
<feature type="transmembrane region" description="Helical" evidence="6">
    <location>
        <begin position="297"/>
        <end position="317"/>
    </location>
</feature>
<evidence type="ECO:0000313" key="8">
    <source>
        <dbReference type="EMBL" id="ABB15191.1"/>
    </source>
</evidence>
<feature type="transmembrane region" description="Helical" evidence="6">
    <location>
        <begin position="329"/>
        <end position="351"/>
    </location>
</feature>
<feature type="transmembrane region" description="Helical" evidence="6">
    <location>
        <begin position="12"/>
        <end position="34"/>
    </location>
</feature>
<feature type="domain" description="Major facilitator superfamily (MFS) profile" evidence="7">
    <location>
        <begin position="8"/>
        <end position="384"/>
    </location>
</feature>
<protein>
    <submittedName>
        <fullName evidence="8">Putative fosmidomycin resistance protein</fullName>
    </submittedName>
</protein>
<keyword evidence="2" id="KW-0813">Transport</keyword>
<keyword evidence="5 6" id="KW-0472">Membrane</keyword>
<dbReference type="PANTHER" id="PTHR43129">
    <property type="entry name" value="FOSMIDOMYCIN RESISTANCE PROTEIN"/>
    <property type="match status" value="1"/>
</dbReference>
<dbReference type="InterPro" id="IPR011701">
    <property type="entry name" value="MFS"/>
</dbReference>
<feature type="transmembrane region" description="Helical" evidence="6">
    <location>
        <begin position="73"/>
        <end position="92"/>
    </location>
</feature>
<gene>
    <name evidence="8" type="ordered locus">CHY_2417</name>
</gene>
<evidence type="ECO:0000256" key="2">
    <source>
        <dbReference type="ARBA" id="ARBA00022448"/>
    </source>
</evidence>
<feature type="transmembrane region" description="Helical" evidence="6">
    <location>
        <begin position="272"/>
        <end position="291"/>
    </location>
</feature>
<keyword evidence="4 6" id="KW-1133">Transmembrane helix</keyword>
<dbReference type="InParanoid" id="Q3A9H0"/>
<dbReference type="HOGENOM" id="CLU_040537_1_0_9"/>
<comment type="subcellular location">
    <subcellularLocation>
        <location evidence="1">Cell membrane</location>
        <topology evidence="1">Multi-pass membrane protein</topology>
    </subcellularLocation>
</comment>
<dbReference type="PANTHER" id="PTHR43129:SF1">
    <property type="entry name" value="FOSMIDOMYCIN RESISTANCE PROTEIN"/>
    <property type="match status" value="1"/>
</dbReference>
<feature type="transmembrane region" description="Helical" evidence="6">
    <location>
        <begin position="245"/>
        <end position="265"/>
    </location>
</feature>
<keyword evidence="9" id="KW-1185">Reference proteome</keyword>